<reference evidence="1 2" key="2">
    <citation type="journal article" date="2022" name="Mol. Ecol. Resour.">
        <title>The genomes of chicory, endive, great burdock and yacon provide insights into Asteraceae paleo-polyploidization history and plant inulin production.</title>
        <authorList>
            <person name="Fan W."/>
            <person name="Wang S."/>
            <person name="Wang H."/>
            <person name="Wang A."/>
            <person name="Jiang F."/>
            <person name="Liu H."/>
            <person name="Zhao H."/>
            <person name="Xu D."/>
            <person name="Zhang Y."/>
        </authorList>
    </citation>
    <scope>NUCLEOTIDE SEQUENCE [LARGE SCALE GENOMIC DNA]</scope>
    <source>
        <strain evidence="2">cv. Punajuju</strain>
        <tissue evidence="1">Leaves</tissue>
    </source>
</reference>
<sequence length="167" mass="18911">MQDYVPIVFDNFSANVVVGESTVNLGLWDTTDYESSKLMMKQVTLESTTGSIADYACKVEITEQVKLLILSNLTMTKELLVVMGRCKKEEEHDAKENQAQCTQTPTLHAFVYPLFSVKGNIVTSFDLYRKHHVSDLLSAPDFFIFLDMVQEEIKKQELNDGEGYLLA</sequence>
<keyword evidence="2" id="KW-1185">Reference proteome</keyword>
<organism evidence="1 2">
    <name type="scientific">Cichorium intybus</name>
    <name type="common">Chicory</name>
    <dbReference type="NCBI Taxonomy" id="13427"/>
    <lineage>
        <taxon>Eukaryota</taxon>
        <taxon>Viridiplantae</taxon>
        <taxon>Streptophyta</taxon>
        <taxon>Embryophyta</taxon>
        <taxon>Tracheophyta</taxon>
        <taxon>Spermatophyta</taxon>
        <taxon>Magnoliopsida</taxon>
        <taxon>eudicotyledons</taxon>
        <taxon>Gunneridae</taxon>
        <taxon>Pentapetalae</taxon>
        <taxon>asterids</taxon>
        <taxon>campanulids</taxon>
        <taxon>Asterales</taxon>
        <taxon>Asteraceae</taxon>
        <taxon>Cichorioideae</taxon>
        <taxon>Cichorieae</taxon>
        <taxon>Cichoriinae</taxon>
        <taxon>Cichorium</taxon>
    </lineage>
</organism>
<proteinExistence type="predicted"/>
<dbReference type="Proteomes" id="UP001055811">
    <property type="component" value="Linkage Group LG01"/>
</dbReference>
<name>A0ACB9H1B4_CICIN</name>
<dbReference type="EMBL" id="CM042009">
    <property type="protein sequence ID" value="KAI3789332.1"/>
    <property type="molecule type" value="Genomic_DNA"/>
</dbReference>
<comment type="caution">
    <text evidence="1">The sequence shown here is derived from an EMBL/GenBank/DDBJ whole genome shotgun (WGS) entry which is preliminary data.</text>
</comment>
<reference evidence="2" key="1">
    <citation type="journal article" date="2022" name="Mol. Ecol. Resour.">
        <title>The genomes of chicory, endive, great burdock and yacon provide insights into Asteraceae palaeo-polyploidization history and plant inulin production.</title>
        <authorList>
            <person name="Fan W."/>
            <person name="Wang S."/>
            <person name="Wang H."/>
            <person name="Wang A."/>
            <person name="Jiang F."/>
            <person name="Liu H."/>
            <person name="Zhao H."/>
            <person name="Xu D."/>
            <person name="Zhang Y."/>
        </authorList>
    </citation>
    <scope>NUCLEOTIDE SEQUENCE [LARGE SCALE GENOMIC DNA]</scope>
    <source>
        <strain evidence="2">cv. Punajuju</strain>
    </source>
</reference>
<protein>
    <submittedName>
        <fullName evidence="1">Uncharacterized protein</fullName>
    </submittedName>
</protein>
<evidence type="ECO:0000313" key="2">
    <source>
        <dbReference type="Proteomes" id="UP001055811"/>
    </source>
</evidence>
<accession>A0ACB9H1B4</accession>
<evidence type="ECO:0000313" key="1">
    <source>
        <dbReference type="EMBL" id="KAI3789332.1"/>
    </source>
</evidence>
<gene>
    <name evidence="1" type="ORF">L2E82_02125</name>
</gene>